<sequence length="113" mass="12568">MNNVNGDAYQVNMPLSNLKNRVFLDKEPYAEVYKAHLPQNTIGQAYSVSTDKTELRDLLNSELSGLKSSGTDPDGSWSNEIWDHKATFKKAVLYASTISHMVRGAFATTLTNQ</sequence>
<evidence type="ECO:0000313" key="1">
    <source>
        <dbReference type="EMBL" id="GAJ04121.1"/>
    </source>
</evidence>
<comment type="caution">
    <text evidence="1">The sequence shown here is derived from an EMBL/GenBank/DDBJ whole genome shotgun (WGS) entry which is preliminary data.</text>
</comment>
<reference evidence="1" key="1">
    <citation type="journal article" date="2014" name="Front. Microbiol.">
        <title>High frequency of phylogenetically diverse reductive dehalogenase-homologous genes in deep subseafloor sedimentary metagenomes.</title>
        <authorList>
            <person name="Kawai M."/>
            <person name="Futagami T."/>
            <person name="Toyoda A."/>
            <person name="Takaki Y."/>
            <person name="Nishi S."/>
            <person name="Hori S."/>
            <person name="Arai W."/>
            <person name="Tsubouchi T."/>
            <person name="Morono Y."/>
            <person name="Uchiyama I."/>
            <person name="Ito T."/>
            <person name="Fujiyama A."/>
            <person name="Inagaki F."/>
            <person name="Takami H."/>
        </authorList>
    </citation>
    <scope>NUCLEOTIDE SEQUENCE</scope>
    <source>
        <strain evidence="1">Expedition CK06-06</strain>
    </source>
</reference>
<organism evidence="1">
    <name type="scientific">marine sediment metagenome</name>
    <dbReference type="NCBI Taxonomy" id="412755"/>
    <lineage>
        <taxon>unclassified sequences</taxon>
        <taxon>metagenomes</taxon>
        <taxon>ecological metagenomes</taxon>
    </lineage>
</organism>
<accession>X1UW58</accession>
<name>X1UW58_9ZZZZ</name>
<proteinExistence type="predicted"/>
<dbReference type="AlphaFoldDB" id="X1UW58"/>
<protein>
    <submittedName>
        <fullName evidence="1">Uncharacterized protein</fullName>
    </submittedName>
</protein>
<gene>
    <name evidence="1" type="ORF">S12H4_50186</name>
</gene>
<dbReference type="EMBL" id="BARW01031573">
    <property type="protein sequence ID" value="GAJ04121.1"/>
    <property type="molecule type" value="Genomic_DNA"/>
</dbReference>